<comment type="caution">
    <text evidence="3">The sequence shown here is derived from an EMBL/GenBank/DDBJ whole genome shotgun (WGS) entry which is preliminary data.</text>
</comment>
<keyword evidence="1" id="KW-0812">Transmembrane</keyword>
<protein>
    <submittedName>
        <fullName evidence="3">Uncharacterized protein</fullName>
    </submittedName>
</protein>
<keyword evidence="1" id="KW-1133">Transmembrane helix</keyword>
<evidence type="ECO:0000313" key="3">
    <source>
        <dbReference type="EMBL" id="KAI1710544.1"/>
    </source>
</evidence>
<name>A0AAD4N3Y8_9BILA</name>
<dbReference type="AlphaFoldDB" id="A0AAD4N3Y8"/>
<keyword evidence="2" id="KW-0732">Signal</keyword>
<organism evidence="3 4">
    <name type="scientific">Ditylenchus destructor</name>
    <dbReference type="NCBI Taxonomy" id="166010"/>
    <lineage>
        <taxon>Eukaryota</taxon>
        <taxon>Metazoa</taxon>
        <taxon>Ecdysozoa</taxon>
        <taxon>Nematoda</taxon>
        <taxon>Chromadorea</taxon>
        <taxon>Rhabditida</taxon>
        <taxon>Tylenchina</taxon>
        <taxon>Tylenchomorpha</taxon>
        <taxon>Sphaerularioidea</taxon>
        <taxon>Anguinidae</taxon>
        <taxon>Anguininae</taxon>
        <taxon>Ditylenchus</taxon>
    </lineage>
</organism>
<reference evidence="3" key="1">
    <citation type="submission" date="2022-01" db="EMBL/GenBank/DDBJ databases">
        <title>Genome Sequence Resource for Two Populations of Ditylenchus destructor, the Migratory Endoparasitic Phytonematode.</title>
        <authorList>
            <person name="Zhang H."/>
            <person name="Lin R."/>
            <person name="Xie B."/>
        </authorList>
    </citation>
    <scope>NUCLEOTIDE SEQUENCE</scope>
    <source>
        <strain evidence="3">BazhouSP</strain>
    </source>
</reference>
<evidence type="ECO:0000313" key="4">
    <source>
        <dbReference type="Proteomes" id="UP001201812"/>
    </source>
</evidence>
<evidence type="ECO:0000256" key="2">
    <source>
        <dbReference type="SAM" id="SignalP"/>
    </source>
</evidence>
<feature type="chain" id="PRO_5042288375" evidence="2">
    <location>
        <begin position="21"/>
        <end position="85"/>
    </location>
</feature>
<keyword evidence="4" id="KW-1185">Reference proteome</keyword>
<feature type="signal peptide" evidence="2">
    <location>
        <begin position="1"/>
        <end position="20"/>
    </location>
</feature>
<dbReference type="EMBL" id="JAKKPZ010000025">
    <property type="protein sequence ID" value="KAI1710544.1"/>
    <property type="molecule type" value="Genomic_DNA"/>
</dbReference>
<feature type="transmembrane region" description="Helical" evidence="1">
    <location>
        <begin position="30"/>
        <end position="56"/>
    </location>
</feature>
<accession>A0AAD4N3Y8</accession>
<evidence type="ECO:0000256" key="1">
    <source>
        <dbReference type="SAM" id="Phobius"/>
    </source>
</evidence>
<dbReference type="Proteomes" id="UP001201812">
    <property type="component" value="Unassembled WGS sequence"/>
</dbReference>
<sequence>MRQLLLIFLMYWLSVEMCEAGKGTKLVGGAIALIILAPLLTCCCVIGIVIACCMYFKKRKSRHQERDICVEYTHNMQPQTHYIPA</sequence>
<proteinExistence type="predicted"/>
<gene>
    <name evidence="3" type="ORF">DdX_10603</name>
</gene>
<keyword evidence="1" id="KW-0472">Membrane</keyword>